<dbReference type="Gene3D" id="3.10.180.10">
    <property type="entry name" value="2,3-Dihydroxybiphenyl 1,2-Dioxygenase, domain 1"/>
    <property type="match status" value="1"/>
</dbReference>
<gene>
    <name evidence="2" type="ORF">GON03_14050</name>
</gene>
<feature type="domain" description="VOC" evidence="1">
    <location>
        <begin position="4"/>
        <end position="121"/>
    </location>
</feature>
<accession>A0A6L6XXU6</accession>
<name>A0A6L6XXU6_9ACTN</name>
<dbReference type="RefSeq" id="WP_157343311.1">
    <property type="nucleotide sequence ID" value="NZ_WSEK01000004.1"/>
</dbReference>
<sequence length="127" mass="14463">MSVELNHTIVHVKNRWDAARDVGGVLGLPEASAYGPFVELKLDNAVSLDFMDTEGEIHGQHYAFLVSEQEFDLILGRLRHDGRQWWADPFKRHPNEVNHEDGGRGLYWEGPDGHWLEIITRPYGSGD</sequence>
<dbReference type="CDD" id="cd08351">
    <property type="entry name" value="ChaP_like"/>
    <property type="match status" value="1"/>
</dbReference>
<evidence type="ECO:0000259" key="1">
    <source>
        <dbReference type="PROSITE" id="PS51819"/>
    </source>
</evidence>
<reference evidence="2 3" key="1">
    <citation type="submission" date="2019-12" db="EMBL/GenBank/DDBJ databases">
        <authorList>
            <person name="Huq M.A."/>
        </authorList>
    </citation>
    <scope>NUCLEOTIDE SEQUENCE [LARGE SCALE GENOMIC DNA]</scope>
    <source>
        <strain evidence="2 3">MAH-18</strain>
    </source>
</reference>
<organism evidence="2 3">
    <name type="scientific">Nocardioides agri</name>
    <dbReference type="NCBI Taxonomy" id="2682843"/>
    <lineage>
        <taxon>Bacteria</taxon>
        <taxon>Bacillati</taxon>
        <taxon>Actinomycetota</taxon>
        <taxon>Actinomycetes</taxon>
        <taxon>Propionibacteriales</taxon>
        <taxon>Nocardioidaceae</taxon>
        <taxon>Nocardioides</taxon>
    </lineage>
</organism>
<comment type="caution">
    <text evidence="2">The sequence shown here is derived from an EMBL/GenBank/DDBJ whole genome shotgun (WGS) entry which is preliminary data.</text>
</comment>
<keyword evidence="3" id="KW-1185">Reference proteome</keyword>
<dbReference type="InterPro" id="IPR037523">
    <property type="entry name" value="VOC_core"/>
</dbReference>
<dbReference type="PROSITE" id="PS51819">
    <property type="entry name" value="VOC"/>
    <property type="match status" value="1"/>
</dbReference>
<evidence type="ECO:0000313" key="2">
    <source>
        <dbReference type="EMBL" id="MVQ50305.1"/>
    </source>
</evidence>
<dbReference type="SUPFAM" id="SSF54593">
    <property type="entry name" value="Glyoxalase/Bleomycin resistance protein/Dihydroxybiphenyl dioxygenase"/>
    <property type="match status" value="1"/>
</dbReference>
<protein>
    <submittedName>
        <fullName evidence="2">VOC family protein</fullName>
    </submittedName>
</protein>
<dbReference type="Proteomes" id="UP000473525">
    <property type="component" value="Unassembled WGS sequence"/>
</dbReference>
<evidence type="ECO:0000313" key="3">
    <source>
        <dbReference type="Proteomes" id="UP000473525"/>
    </source>
</evidence>
<proteinExistence type="predicted"/>
<dbReference type="EMBL" id="WSEK01000004">
    <property type="protein sequence ID" value="MVQ50305.1"/>
    <property type="molecule type" value="Genomic_DNA"/>
</dbReference>
<dbReference type="InterPro" id="IPR029068">
    <property type="entry name" value="Glyas_Bleomycin-R_OHBP_Dase"/>
</dbReference>
<dbReference type="AlphaFoldDB" id="A0A6L6XXU6"/>